<name>A0A7J6IKP3_COLFN</name>
<keyword evidence="7" id="KW-0464">Manganese</keyword>
<comment type="similarity">
    <text evidence="2">Belongs to the iron/manganese superoxide dismutase family.</text>
</comment>
<keyword evidence="4" id="KW-0479">Metal-binding</keyword>
<dbReference type="AlphaFoldDB" id="A0A7J6IKP3"/>
<dbReference type="GO" id="GO:0005739">
    <property type="term" value="C:mitochondrion"/>
    <property type="evidence" value="ECO:0007669"/>
    <property type="project" value="UniProtKB-ARBA"/>
</dbReference>
<dbReference type="InParanoid" id="A0A7J6IKP3"/>
<dbReference type="FunFam" id="3.55.40.20:FF:000002">
    <property type="entry name" value="Superoxide dismutase"/>
    <property type="match status" value="1"/>
</dbReference>
<dbReference type="Gene3D" id="3.55.40.20">
    <property type="entry name" value="Iron/manganese superoxide dismutase, C-terminal domain"/>
    <property type="match status" value="1"/>
</dbReference>
<dbReference type="SUPFAM" id="SSF54719">
    <property type="entry name" value="Fe,Mn superoxide dismutase (SOD), C-terminal domain"/>
    <property type="match status" value="1"/>
</dbReference>
<dbReference type="InterPro" id="IPR036324">
    <property type="entry name" value="Mn/Fe_SOD_N_sf"/>
</dbReference>
<dbReference type="GO" id="GO:0030145">
    <property type="term" value="F:manganese ion binding"/>
    <property type="evidence" value="ECO:0007669"/>
    <property type="project" value="TreeGrafter"/>
</dbReference>
<evidence type="ECO:0000256" key="8">
    <source>
        <dbReference type="ARBA" id="ARBA00049204"/>
    </source>
</evidence>
<gene>
    <name evidence="11" type="ORF">CGGC5_v014390</name>
</gene>
<organism evidence="11 12">
    <name type="scientific">Colletotrichum fructicola (strain Nara gc5)</name>
    <name type="common">Anthracnose fungus</name>
    <name type="synonym">Colletotrichum gloeosporioides (strain Nara gc5)</name>
    <dbReference type="NCBI Taxonomy" id="1213859"/>
    <lineage>
        <taxon>Eukaryota</taxon>
        <taxon>Fungi</taxon>
        <taxon>Dikarya</taxon>
        <taxon>Ascomycota</taxon>
        <taxon>Pezizomycotina</taxon>
        <taxon>Sordariomycetes</taxon>
        <taxon>Hypocreomycetidae</taxon>
        <taxon>Glomerellales</taxon>
        <taxon>Glomerellaceae</taxon>
        <taxon>Colletotrichum</taxon>
        <taxon>Colletotrichum gloeosporioides species complex</taxon>
    </lineage>
</organism>
<dbReference type="InterPro" id="IPR019833">
    <property type="entry name" value="Mn/Fe_SOD_BS"/>
</dbReference>
<evidence type="ECO:0000259" key="9">
    <source>
        <dbReference type="Pfam" id="PF00081"/>
    </source>
</evidence>
<evidence type="ECO:0000256" key="1">
    <source>
        <dbReference type="ARBA" id="ARBA00001936"/>
    </source>
</evidence>
<dbReference type="PROSITE" id="PS00088">
    <property type="entry name" value="SOD_MN"/>
    <property type="match status" value="1"/>
</dbReference>
<dbReference type="Proteomes" id="UP000011096">
    <property type="component" value="Unassembled WGS sequence"/>
</dbReference>
<evidence type="ECO:0000256" key="5">
    <source>
        <dbReference type="ARBA" id="ARBA00022862"/>
    </source>
</evidence>
<evidence type="ECO:0000256" key="4">
    <source>
        <dbReference type="ARBA" id="ARBA00022723"/>
    </source>
</evidence>
<comment type="catalytic activity">
    <reaction evidence="8">
        <text>2 superoxide + 2 H(+) = H2O2 + O2</text>
        <dbReference type="Rhea" id="RHEA:20696"/>
        <dbReference type="ChEBI" id="CHEBI:15378"/>
        <dbReference type="ChEBI" id="CHEBI:15379"/>
        <dbReference type="ChEBI" id="CHEBI:16240"/>
        <dbReference type="ChEBI" id="CHEBI:18421"/>
        <dbReference type="EC" id="1.15.1.1"/>
    </reaction>
</comment>
<evidence type="ECO:0000256" key="7">
    <source>
        <dbReference type="ARBA" id="ARBA00023211"/>
    </source>
</evidence>
<reference evidence="11 12" key="2">
    <citation type="submission" date="2020-04" db="EMBL/GenBank/DDBJ databases">
        <title>Genome sequencing and assembly of multiple isolates from the Colletotrichum gloeosporioides species complex.</title>
        <authorList>
            <person name="Gan P."/>
            <person name="Shirasu K."/>
        </authorList>
    </citation>
    <scope>NUCLEOTIDE SEQUENCE [LARGE SCALE GENOMIC DNA]</scope>
    <source>
        <strain evidence="11 12">Nara gc5</strain>
    </source>
</reference>
<dbReference type="GeneID" id="43607329"/>
<evidence type="ECO:0000313" key="11">
    <source>
        <dbReference type="EMBL" id="KAF4476812.1"/>
    </source>
</evidence>
<dbReference type="InterPro" id="IPR050265">
    <property type="entry name" value="Fe/Mn_Superoxide_Dismutase"/>
</dbReference>
<dbReference type="SUPFAM" id="SSF46609">
    <property type="entry name" value="Fe,Mn superoxide dismutase (SOD), N-terminal domain"/>
    <property type="match status" value="1"/>
</dbReference>
<dbReference type="Pfam" id="PF00081">
    <property type="entry name" value="Sod_Fe_N"/>
    <property type="match status" value="1"/>
</dbReference>
<accession>A0A7J6IKP3</accession>
<dbReference type="Gene3D" id="1.10.287.990">
    <property type="entry name" value="Fe,Mn superoxide dismutase (SOD) domain"/>
    <property type="match status" value="1"/>
</dbReference>
<dbReference type="PANTHER" id="PTHR11404:SF6">
    <property type="entry name" value="SUPEROXIDE DISMUTASE [MN], MITOCHONDRIAL"/>
    <property type="match status" value="1"/>
</dbReference>
<evidence type="ECO:0000256" key="3">
    <source>
        <dbReference type="ARBA" id="ARBA00012682"/>
    </source>
</evidence>
<feature type="domain" description="Manganese/iron superoxide dismutase C-terminal" evidence="10">
    <location>
        <begin position="207"/>
        <end position="308"/>
    </location>
</feature>
<keyword evidence="12" id="KW-1185">Reference proteome</keyword>
<dbReference type="FunCoup" id="A0A7J6IKP3">
    <property type="interactions" value="615"/>
</dbReference>
<sequence>MHTWEPGWLGLAVKSSRNGQKVHREAASPLEALRAVESSARQPVAAFLEIRAPTGALTCHCDSAAFVNHQLHVQRHRTRKMSSTLLRTAPVLRTALRAGAAKPAAAMASTSFVRGKATLPDMPYDYGALEPYISGQIMELHHSKHHQTYVNGLNTALETVEEANSKGDFAKAAAQAPLINFHGGGHVNHSLFWENLAPASKDGGGEPDGKLAKAIKEDFGSFDTLRKQINTSLAGIQGSGWAWLVKDKTSGTLGVVTRANQDPVTGNLEPLLGIDAWEHAYYLQYQNRKAEYFDAIWNVVNWKTVAKRFEK</sequence>
<evidence type="ECO:0000256" key="6">
    <source>
        <dbReference type="ARBA" id="ARBA00023002"/>
    </source>
</evidence>
<dbReference type="OrthoDB" id="239262at2759"/>
<feature type="domain" description="Manganese/iron superoxide dismutase N-terminal" evidence="9">
    <location>
        <begin position="118"/>
        <end position="197"/>
    </location>
</feature>
<dbReference type="InterPro" id="IPR001189">
    <property type="entry name" value="Mn/Fe_SOD"/>
</dbReference>
<protein>
    <recommendedName>
        <fullName evidence="3">superoxide dismutase</fullName>
        <ecNumber evidence="3">1.15.1.1</ecNumber>
    </recommendedName>
</protein>
<dbReference type="FunFam" id="1.10.287.990:FF:000001">
    <property type="entry name" value="Superoxide dismutase"/>
    <property type="match status" value="1"/>
</dbReference>
<comment type="caution">
    <text evidence="11">The sequence shown here is derived from an EMBL/GenBank/DDBJ whole genome shotgun (WGS) entry which is preliminary data.</text>
</comment>
<dbReference type="Pfam" id="PF02777">
    <property type="entry name" value="Sod_Fe_C"/>
    <property type="match status" value="1"/>
</dbReference>
<keyword evidence="5" id="KW-0049">Antioxidant</keyword>
<dbReference type="InterPro" id="IPR019831">
    <property type="entry name" value="Mn/Fe_SOD_N"/>
</dbReference>
<dbReference type="InterPro" id="IPR019832">
    <property type="entry name" value="Mn/Fe_SOD_C"/>
</dbReference>
<comment type="cofactor">
    <cofactor evidence="1">
        <name>Mn(2+)</name>
        <dbReference type="ChEBI" id="CHEBI:29035"/>
    </cofactor>
</comment>
<dbReference type="GO" id="GO:0004784">
    <property type="term" value="F:superoxide dismutase activity"/>
    <property type="evidence" value="ECO:0007669"/>
    <property type="project" value="UniProtKB-EC"/>
</dbReference>
<proteinExistence type="inferred from homology"/>
<dbReference type="PRINTS" id="PR01703">
    <property type="entry name" value="MNSODISMTASE"/>
</dbReference>
<evidence type="ECO:0000313" key="12">
    <source>
        <dbReference type="Proteomes" id="UP000011096"/>
    </source>
</evidence>
<dbReference type="InterPro" id="IPR036314">
    <property type="entry name" value="SOD_C_sf"/>
</dbReference>
<dbReference type="EC" id="1.15.1.1" evidence="3"/>
<dbReference type="PANTHER" id="PTHR11404">
    <property type="entry name" value="SUPEROXIDE DISMUTASE 2"/>
    <property type="match status" value="1"/>
</dbReference>
<evidence type="ECO:0000259" key="10">
    <source>
        <dbReference type="Pfam" id="PF02777"/>
    </source>
</evidence>
<reference evidence="11 12" key="1">
    <citation type="submission" date="2012-08" db="EMBL/GenBank/DDBJ databases">
        <authorList>
            <person name="Gan P.H.P."/>
            <person name="Ikeda K."/>
            <person name="Irieda H."/>
            <person name="Narusaka M."/>
            <person name="O'Connell R.J."/>
            <person name="Narusaka Y."/>
            <person name="Takano Y."/>
            <person name="Kubo Y."/>
            <person name="Shirasu K."/>
        </authorList>
    </citation>
    <scope>NUCLEOTIDE SEQUENCE [LARGE SCALE GENOMIC DNA]</scope>
    <source>
        <strain evidence="11 12">Nara gc5</strain>
    </source>
</reference>
<keyword evidence="6" id="KW-0560">Oxidoreductase</keyword>
<dbReference type="EMBL" id="ANPB02000009">
    <property type="protein sequence ID" value="KAF4476812.1"/>
    <property type="molecule type" value="Genomic_DNA"/>
</dbReference>
<evidence type="ECO:0000256" key="2">
    <source>
        <dbReference type="ARBA" id="ARBA00008714"/>
    </source>
</evidence>
<dbReference type="RefSeq" id="XP_066007503.1">
    <property type="nucleotide sequence ID" value="XM_066153087.1"/>
</dbReference>